<gene>
    <name evidence="1" type="ORF">ETSY1_25800</name>
</gene>
<reference evidence="1 2" key="1">
    <citation type="journal article" date="2014" name="Nature">
        <title>An environmental bacterial taxon with a large and distinct metabolic repertoire.</title>
        <authorList>
            <person name="Wilson M.C."/>
            <person name="Mori T."/>
            <person name="Ruckert C."/>
            <person name="Uria A.R."/>
            <person name="Helf M.J."/>
            <person name="Takada K."/>
            <person name="Gernert C."/>
            <person name="Steffens U.A."/>
            <person name="Heycke N."/>
            <person name="Schmitt S."/>
            <person name="Rinke C."/>
            <person name="Helfrich E.J."/>
            <person name="Brachmann A.O."/>
            <person name="Gurgui C."/>
            <person name="Wakimoto T."/>
            <person name="Kracht M."/>
            <person name="Crusemann M."/>
            <person name="Hentschel U."/>
            <person name="Abe I."/>
            <person name="Matsunaga S."/>
            <person name="Kalinowski J."/>
            <person name="Takeyama H."/>
            <person name="Piel J."/>
        </authorList>
    </citation>
    <scope>NUCLEOTIDE SEQUENCE [LARGE SCALE GENOMIC DNA]</scope>
    <source>
        <strain evidence="2">TSY1</strain>
    </source>
</reference>
<dbReference type="InterPro" id="IPR011042">
    <property type="entry name" value="6-blade_b-propeller_TolB-like"/>
</dbReference>
<keyword evidence="2" id="KW-1185">Reference proteome</keyword>
<dbReference type="SUPFAM" id="SSF101898">
    <property type="entry name" value="NHL repeat"/>
    <property type="match status" value="1"/>
</dbReference>
<dbReference type="HOGENOM" id="CLU_1183261_0_0_7"/>
<proteinExistence type="predicted"/>
<accession>W4LF74</accession>
<dbReference type="PATRIC" id="fig|1429438.4.peg.4931"/>
<protein>
    <recommendedName>
        <fullName evidence="3">SMP-30/Gluconolactonase/LRE-like region domain-containing protein</fullName>
    </recommendedName>
</protein>
<comment type="caution">
    <text evidence="1">The sequence shown here is derived from an EMBL/GenBank/DDBJ whole genome shotgun (WGS) entry which is preliminary data.</text>
</comment>
<dbReference type="Proteomes" id="UP000019141">
    <property type="component" value="Unassembled WGS sequence"/>
</dbReference>
<name>W4LF74_ENTF1</name>
<organism evidence="1 2">
    <name type="scientific">Entotheonella factor</name>
    <dbReference type="NCBI Taxonomy" id="1429438"/>
    <lineage>
        <taxon>Bacteria</taxon>
        <taxon>Pseudomonadati</taxon>
        <taxon>Nitrospinota/Tectimicrobiota group</taxon>
        <taxon>Candidatus Tectimicrobiota</taxon>
        <taxon>Candidatus Entotheonellia</taxon>
        <taxon>Candidatus Entotheonellales</taxon>
        <taxon>Candidatus Entotheonellaceae</taxon>
        <taxon>Candidatus Entotheonella</taxon>
    </lineage>
</organism>
<sequence>MSLAVEADGSLITVAGFAGNYQVYRIDPVSGLRTRVPTEGPAFRFPTDVALAPDGTLMVIDIGYPAVFQINLETGTRLILSSDTMGIGPLLGPVSSLAVDPTGAIFAGSFFTILQIDALSGNRSVVSGGVLTPDIVIFLPEGLAVETMDTLVMVDSLTTRVTRVDLLSGLATVISDDGIGLGPSLFFPVAIAVEADGMLVVTDITLRALIRIDPLTGDRMMLSGPRPEVSLETK</sequence>
<evidence type="ECO:0000313" key="2">
    <source>
        <dbReference type="Proteomes" id="UP000019141"/>
    </source>
</evidence>
<dbReference type="AlphaFoldDB" id="W4LF74"/>
<evidence type="ECO:0000313" key="1">
    <source>
        <dbReference type="EMBL" id="ETW96657.1"/>
    </source>
</evidence>
<dbReference type="Gene3D" id="2.120.10.30">
    <property type="entry name" value="TolB, C-terminal domain"/>
    <property type="match status" value="1"/>
</dbReference>
<dbReference type="EMBL" id="AZHW01000761">
    <property type="protein sequence ID" value="ETW96657.1"/>
    <property type="molecule type" value="Genomic_DNA"/>
</dbReference>
<evidence type="ECO:0008006" key="3">
    <source>
        <dbReference type="Google" id="ProtNLM"/>
    </source>
</evidence>